<dbReference type="AlphaFoldDB" id="A0A3N4MDD5"/>
<dbReference type="Gene3D" id="3.40.50.720">
    <property type="entry name" value="NAD(P)-binding Rossmann-like Domain"/>
    <property type="match status" value="1"/>
</dbReference>
<feature type="domain" description="NAD(P)-binding" evidence="1">
    <location>
        <begin position="7"/>
        <end position="111"/>
    </location>
</feature>
<sequence>MHITLTGSIGNISGRIAEILIGQGHNVTLISHQPERAAQIEAIKAWPAIGSLEDSAFLHRAFSGADAIYTMIPPNPGAADYNTFVRNVQNSYAEAIRSGGVKYVVNLSSAASPLAGSAPLEGFQNMEDHLNHLPDTNILHLRPGLFYTNLYGSIDLIRHQCIIGNNFAASTAMVMSHPQDIAEAAADALQTRAFRGKEVLYISSDRKTGKEIAGILGEAVDRPELQWVQFPDEQLLEALTARGLSRDIAQHYLIDMGIAIREGVLDKHYSRYAQKVWGKRGLESFANEFAQAYSRQ</sequence>
<dbReference type="Pfam" id="PF13460">
    <property type="entry name" value="NAD_binding_10"/>
    <property type="match status" value="1"/>
</dbReference>
<gene>
    <name evidence="2" type="ORF">EG028_26605</name>
</gene>
<proteinExistence type="predicted"/>
<dbReference type="SUPFAM" id="SSF51735">
    <property type="entry name" value="NAD(P)-binding Rossmann-fold domains"/>
    <property type="match status" value="1"/>
</dbReference>
<name>A0A3N4MDD5_9BACT</name>
<dbReference type="PANTHER" id="PTHR43162:SF1">
    <property type="entry name" value="PRESTALK A DIFFERENTIATION PROTEIN A"/>
    <property type="match status" value="1"/>
</dbReference>
<comment type="caution">
    <text evidence="2">The sequence shown here is derived from an EMBL/GenBank/DDBJ whole genome shotgun (WGS) entry which is preliminary data.</text>
</comment>
<dbReference type="Gene3D" id="3.90.25.10">
    <property type="entry name" value="UDP-galactose 4-epimerase, domain 1"/>
    <property type="match status" value="1"/>
</dbReference>
<reference evidence="3" key="1">
    <citation type="submission" date="2018-11" db="EMBL/GenBank/DDBJ databases">
        <title>Chitinophaga lutea sp.nov., isolate from arsenic contaminated soil.</title>
        <authorList>
            <person name="Zong Y."/>
        </authorList>
    </citation>
    <scope>NUCLEOTIDE SEQUENCE [LARGE SCALE GENOMIC DNA]</scope>
    <source>
        <strain evidence="3">YLT18</strain>
    </source>
</reference>
<dbReference type="RefSeq" id="WP_120519277.1">
    <property type="nucleotide sequence ID" value="NZ_QXZY01000017.1"/>
</dbReference>
<evidence type="ECO:0000259" key="1">
    <source>
        <dbReference type="Pfam" id="PF13460"/>
    </source>
</evidence>
<dbReference type="Proteomes" id="UP000279089">
    <property type="component" value="Unassembled WGS sequence"/>
</dbReference>
<evidence type="ECO:0000313" key="3">
    <source>
        <dbReference type="Proteomes" id="UP000279089"/>
    </source>
</evidence>
<keyword evidence="3" id="KW-1185">Reference proteome</keyword>
<dbReference type="InterPro" id="IPR016040">
    <property type="entry name" value="NAD(P)-bd_dom"/>
</dbReference>
<organism evidence="2 3">
    <name type="scientific">Chitinophaga barathri</name>
    <dbReference type="NCBI Taxonomy" id="1647451"/>
    <lineage>
        <taxon>Bacteria</taxon>
        <taxon>Pseudomonadati</taxon>
        <taxon>Bacteroidota</taxon>
        <taxon>Chitinophagia</taxon>
        <taxon>Chitinophagales</taxon>
        <taxon>Chitinophagaceae</taxon>
        <taxon>Chitinophaga</taxon>
    </lineage>
</organism>
<dbReference type="EMBL" id="RMBX01000018">
    <property type="protein sequence ID" value="RPD38090.1"/>
    <property type="molecule type" value="Genomic_DNA"/>
</dbReference>
<dbReference type="OrthoDB" id="2149806at2"/>
<evidence type="ECO:0000313" key="2">
    <source>
        <dbReference type="EMBL" id="RPD38090.1"/>
    </source>
</evidence>
<dbReference type="PANTHER" id="PTHR43162">
    <property type="match status" value="1"/>
</dbReference>
<dbReference type="InterPro" id="IPR036291">
    <property type="entry name" value="NAD(P)-bd_dom_sf"/>
</dbReference>
<dbReference type="InterPro" id="IPR051604">
    <property type="entry name" value="Ergot_Alk_Oxidoreductase"/>
</dbReference>
<accession>A0A3N4MDD5</accession>
<protein>
    <submittedName>
        <fullName evidence="2">NAD-dependent dehydratase</fullName>
    </submittedName>
</protein>